<evidence type="ECO:0000313" key="2">
    <source>
        <dbReference type="Proteomes" id="UP000218238"/>
    </source>
</evidence>
<name>A0A2A2TNT7_9CYAN</name>
<sequence>MNQNSLNKIRSSTKFLLWFRFLLPQKIQRIIRPYLDQPYCLALSILDCCDRIDAGTVDEIAQKIKLNRETTRQVLKALQSGGMKFHISSAKSWQILDLESQPIVPDKELLTEELMNEVFLNQANS</sequence>
<evidence type="ECO:0000313" key="1">
    <source>
        <dbReference type="EMBL" id="PAX60113.1"/>
    </source>
</evidence>
<dbReference type="EMBL" id="NTFS01000022">
    <property type="protein sequence ID" value="PAX60113.1"/>
    <property type="molecule type" value="Genomic_DNA"/>
</dbReference>
<protein>
    <recommendedName>
        <fullName evidence="3">Helix-turn-helix type 11 domain-containing protein</fullName>
    </recommendedName>
</protein>
<reference evidence="1 2" key="1">
    <citation type="submission" date="2017-08" db="EMBL/GenBank/DDBJ databases">
        <title>Draft genome sequence of filamentous cyanobacterium Calothrix elsteri CCALA 953.</title>
        <authorList>
            <person name="Gagunashvili A.N."/>
            <person name="Elster J."/>
            <person name="Andresson O.S."/>
        </authorList>
    </citation>
    <scope>NUCLEOTIDE SEQUENCE [LARGE SCALE GENOMIC DNA]</scope>
    <source>
        <strain evidence="1 2">CCALA 953</strain>
    </source>
</reference>
<dbReference type="RefSeq" id="WP_095720381.1">
    <property type="nucleotide sequence ID" value="NZ_NTFS01000022.1"/>
</dbReference>
<accession>A0A2A2TNT7</accession>
<dbReference type="OrthoDB" id="583010at2"/>
<dbReference type="AlphaFoldDB" id="A0A2A2TNT7"/>
<proteinExistence type="predicted"/>
<comment type="caution">
    <text evidence="1">The sequence shown here is derived from an EMBL/GenBank/DDBJ whole genome shotgun (WGS) entry which is preliminary data.</text>
</comment>
<keyword evidence="2" id="KW-1185">Reference proteome</keyword>
<evidence type="ECO:0008006" key="3">
    <source>
        <dbReference type="Google" id="ProtNLM"/>
    </source>
</evidence>
<organism evidence="1 2">
    <name type="scientific">Brunnivagina elsteri CCALA 953</name>
    <dbReference type="NCBI Taxonomy" id="987040"/>
    <lineage>
        <taxon>Bacteria</taxon>
        <taxon>Bacillati</taxon>
        <taxon>Cyanobacteriota</taxon>
        <taxon>Cyanophyceae</taxon>
        <taxon>Nostocales</taxon>
        <taxon>Calotrichaceae</taxon>
        <taxon>Brunnivagina</taxon>
    </lineage>
</organism>
<dbReference type="Proteomes" id="UP000218238">
    <property type="component" value="Unassembled WGS sequence"/>
</dbReference>
<gene>
    <name evidence="1" type="ORF">CK510_03555</name>
</gene>